<dbReference type="PANTHER" id="PTHR32328">
    <property type="entry name" value="L-SERYL-TRNA(SEC) SELENIUM TRANSFERASE"/>
    <property type="match status" value="1"/>
</dbReference>
<evidence type="ECO:0000256" key="8">
    <source>
        <dbReference type="HAMAP-Rule" id="MF_00423"/>
    </source>
</evidence>
<reference evidence="10" key="1">
    <citation type="submission" date="2016-11" db="EMBL/GenBank/DDBJ databases">
        <authorList>
            <person name="Jaros S."/>
            <person name="Januszkiewicz K."/>
            <person name="Wedrychowicz H."/>
        </authorList>
    </citation>
    <scope>NUCLEOTIDE SEQUENCE</scope>
    <source>
        <strain evidence="10">ACA-DC 565</strain>
    </source>
</reference>
<keyword evidence="4 8" id="KW-0663">Pyridoxal phosphate</keyword>
<dbReference type="EC" id="2.9.1.1" evidence="8"/>
<evidence type="ECO:0000256" key="5">
    <source>
        <dbReference type="ARBA" id="ARBA00022917"/>
    </source>
</evidence>
<evidence type="ECO:0000256" key="4">
    <source>
        <dbReference type="ARBA" id="ARBA00022898"/>
    </source>
</evidence>
<dbReference type="UniPathway" id="UPA00906">
    <property type="reaction ID" value="UER00896"/>
</dbReference>
<dbReference type="GO" id="GO:0004125">
    <property type="term" value="F:L-seryl-tRNA(Sec) selenium transferase activity"/>
    <property type="evidence" value="ECO:0007669"/>
    <property type="project" value="UniProtKB-UniRule"/>
</dbReference>
<dbReference type="GO" id="GO:0001514">
    <property type="term" value="P:selenocysteine incorporation"/>
    <property type="evidence" value="ECO:0007669"/>
    <property type="project" value="UniProtKB-UniRule"/>
</dbReference>
<comment type="similarity">
    <text evidence="7 8">Belongs to the SelA family.</text>
</comment>
<evidence type="ECO:0000256" key="2">
    <source>
        <dbReference type="ARBA" id="ARBA00022490"/>
    </source>
</evidence>
<accession>A0A1K2I3W6</accession>
<dbReference type="Pfam" id="PF03841">
    <property type="entry name" value="SelA"/>
    <property type="match status" value="1"/>
</dbReference>
<dbReference type="AlphaFoldDB" id="A0A1K2I3W6"/>
<keyword evidence="5 8" id="KW-0648">Protein biosynthesis</keyword>
<dbReference type="EMBL" id="LT634362">
    <property type="protein sequence ID" value="SFZ86927.1"/>
    <property type="molecule type" value="Genomic_DNA"/>
</dbReference>
<name>A0A1K2I3W6_9LACO</name>
<dbReference type="InterPro" id="IPR015421">
    <property type="entry name" value="PyrdxlP-dep_Trfase_major"/>
</dbReference>
<dbReference type="InterPro" id="IPR015424">
    <property type="entry name" value="PyrdxlP-dep_Trfase"/>
</dbReference>
<comment type="pathway">
    <text evidence="8">Aminoacyl-tRNA biosynthesis; selenocysteinyl-tRNA(Sec) biosynthesis; selenocysteinyl-tRNA(Sec) from L-seryl-tRNA(Sec) (bacterial route): step 1/1.</text>
</comment>
<comment type="catalytic activity">
    <reaction evidence="8">
        <text>L-seryl-tRNA(Sec) + selenophosphate + H(+) = L-selenocysteinyl-tRNA(Sec) + phosphate</text>
        <dbReference type="Rhea" id="RHEA:22728"/>
        <dbReference type="Rhea" id="RHEA-COMP:9742"/>
        <dbReference type="Rhea" id="RHEA-COMP:9743"/>
        <dbReference type="ChEBI" id="CHEBI:15378"/>
        <dbReference type="ChEBI" id="CHEBI:16144"/>
        <dbReference type="ChEBI" id="CHEBI:43474"/>
        <dbReference type="ChEBI" id="CHEBI:78533"/>
        <dbReference type="ChEBI" id="CHEBI:78573"/>
        <dbReference type="EC" id="2.9.1.1"/>
    </reaction>
</comment>
<dbReference type="InterPro" id="IPR018319">
    <property type="entry name" value="SelA-like"/>
</dbReference>
<dbReference type="SUPFAM" id="SSF53383">
    <property type="entry name" value="PLP-dependent transferases"/>
    <property type="match status" value="1"/>
</dbReference>
<comment type="cofactor">
    <cofactor evidence="1 8 9">
        <name>pyridoxal 5'-phosphate</name>
        <dbReference type="ChEBI" id="CHEBI:597326"/>
    </cofactor>
</comment>
<keyword evidence="6 8" id="KW-0711">Selenium</keyword>
<dbReference type="InterPro" id="IPR004534">
    <property type="entry name" value="SelA_trans"/>
</dbReference>
<dbReference type="Gene3D" id="3.40.640.10">
    <property type="entry name" value="Type I PLP-dependent aspartate aminotransferase-like (Major domain)"/>
    <property type="match status" value="1"/>
</dbReference>
<keyword evidence="2 8" id="KW-0963">Cytoplasm</keyword>
<evidence type="ECO:0000256" key="7">
    <source>
        <dbReference type="ARBA" id="ARBA00044507"/>
    </source>
</evidence>
<dbReference type="HAMAP" id="MF_00423">
    <property type="entry name" value="SelA"/>
    <property type="match status" value="1"/>
</dbReference>
<dbReference type="GO" id="GO:0001717">
    <property type="term" value="P:conversion of seryl-tRNAsec to selenocys-tRNAsec"/>
    <property type="evidence" value="ECO:0007669"/>
    <property type="project" value="UniProtKB-UniRule"/>
</dbReference>
<gene>
    <name evidence="8" type="primary">selA</name>
    <name evidence="10" type="ORF">LREN565_0040</name>
</gene>
<sequence length="458" mass="49517">MEPKQQLKNLPAMNDLLHLDKAAVWEQALGSTTLKRIINHVLAATRQKIIRGQLQQVPDLAYFTAQIDQQIADNRVRALQPVINATGVILHTNLGRAKLAPEAQQALLAVNQHATNLEYDIPQEQRGDRYRAISQVISDLTGAEDALVVNNNAAAVMLVLSTLFQNKEVIISRGQMVEIGGSFRIPEIITATGGILKEVGTTNKTHVKDYQQAINENTGGILLVHTSNYKLIGFTETPAAKNLAQLAKQHQLPLVNDLGSGLLVDLSAYGLAEPTVMQELKASDLVMFSGDKLLGGPQAGIIAGKRKLIQQLKHNQLLRALRVDKATLAALTATLKLYQQGNPLEKIPVLRALTASQADLSQKAQQLKAQIEAKTAFTATVQSGTTAVGGGSLPDVALPTMLVGLQAPLSTAALTRALNYAPFPLIPRVNHDQVLLDMRTVATAEFDSVIDNLQQIKF</sequence>
<feature type="modified residue" description="N6-(pyridoxal phosphate)lysine" evidence="8 9">
    <location>
        <position position="292"/>
    </location>
</feature>
<evidence type="ECO:0000256" key="9">
    <source>
        <dbReference type="PIRSR" id="PIRSR618319-50"/>
    </source>
</evidence>
<evidence type="ECO:0000256" key="3">
    <source>
        <dbReference type="ARBA" id="ARBA00022679"/>
    </source>
</evidence>
<proteinExistence type="inferred from homology"/>
<protein>
    <recommendedName>
        <fullName evidence="8">L-seryl-tRNA(Sec) selenium transferase</fullName>
        <ecNumber evidence="8">2.9.1.1</ecNumber>
    </recommendedName>
    <alternativeName>
        <fullName evidence="8">Selenocysteine synthase</fullName>
        <shortName evidence="8">Sec synthase</shortName>
    </alternativeName>
    <alternativeName>
        <fullName evidence="8">Selenocysteinyl-tRNA(Sec) synthase</fullName>
    </alternativeName>
</protein>
<evidence type="ECO:0000256" key="1">
    <source>
        <dbReference type="ARBA" id="ARBA00001933"/>
    </source>
</evidence>
<dbReference type="NCBIfam" id="TIGR00474">
    <property type="entry name" value="selA"/>
    <property type="match status" value="1"/>
</dbReference>
<evidence type="ECO:0000256" key="6">
    <source>
        <dbReference type="ARBA" id="ARBA00023266"/>
    </source>
</evidence>
<dbReference type="PANTHER" id="PTHR32328:SF0">
    <property type="entry name" value="L-SERYL-TRNA(SEC) SELENIUM TRANSFERASE"/>
    <property type="match status" value="1"/>
</dbReference>
<evidence type="ECO:0000313" key="10">
    <source>
        <dbReference type="EMBL" id="SFZ86927.1"/>
    </source>
</evidence>
<comment type="subcellular location">
    <subcellularLocation>
        <location evidence="8">Cytoplasm</location>
    </subcellularLocation>
</comment>
<dbReference type="Gene3D" id="3.90.1150.180">
    <property type="match status" value="1"/>
</dbReference>
<comment type="function">
    <text evidence="8">Converts seryl-tRNA(Sec) to selenocysteinyl-tRNA(Sec) required for selenoprotein biosynthesis.</text>
</comment>
<keyword evidence="3 8" id="KW-0808">Transferase</keyword>
<dbReference type="GO" id="GO:0005737">
    <property type="term" value="C:cytoplasm"/>
    <property type="evidence" value="ECO:0007669"/>
    <property type="project" value="UniProtKB-SubCell"/>
</dbReference>
<organism evidence="10">
    <name type="scientific">Loigolactobacillus rennini</name>
    <dbReference type="NCBI Taxonomy" id="238013"/>
    <lineage>
        <taxon>Bacteria</taxon>
        <taxon>Bacillati</taxon>
        <taxon>Bacillota</taxon>
        <taxon>Bacilli</taxon>
        <taxon>Lactobacillales</taxon>
        <taxon>Lactobacillaceae</taxon>
        <taxon>Loigolactobacillus</taxon>
    </lineage>
</organism>